<dbReference type="InterPro" id="IPR005805">
    <property type="entry name" value="Rieske_Fe-S_prot_C"/>
</dbReference>
<keyword evidence="4" id="KW-0411">Iron-sulfur</keyword>
<evidence type="ECO:0000256" key="1">
    <source>
        <dbReference type="ARBA" id="ARBA00022714"/>
    </source>
</evidence>
<dbReference type="Pfam" id="PF00355">
    <property type="entry name" value="Rieske"/>
    <property type="match status" value="1"/>
</dbReference>
<evidence type="ECO:0000313" key="8">
    <source>
        <dbReference type="EMBL" id="KZN94804.1"/>
    </source>
</evidence>
<organism evidence="8 9">
    <name type="scientific">Aeribacillus pallidus</name>
    <dbReference type="NCBI Taxonomy" id="33936"/>
    <lineage>
        <taxon>Bacteria</taxon>
        <taxon>Bacillati</taxon>
        <taxon>Bacillota</taxon>
        <taxon>Bacilli</taxon>
        <taxon>Bacillales</taxon>
        <taxon>Bacillaceae</taxon>
        <taxon>Aeribacillus</taxon>
    </lineage>
</organism>
<dbReference type="Proteomes" id="UP000076476">
    <property type="component" value="Unassembled WGS sequence"/>
</dbReference>
<dbReference type="OrthoDB" id="9767869at2"/>
<dbReference type="Gene3D" id="2.102.10.10">
    <property type="entry name" value="Rieske [2Fe-2S] iron-sulphur domain"/>
    <property type="match status" value="1"/>
</dbReference>
<evidence type="ECO:0000256" key="3">
    <source>
        <dbReference type="ARBA" id="ARBA00023004"/>
    </source>
</evidence>
<dbReference type="FunFam" id="2.102.10.10:FF:000014">
    <property type="entry name" value="Oxidoreductase, FAD dependent"/>
    <property type="match status" value="1"/>
</dbReference>
<dbReference type="Gene3D" id="3.50.50.60">
    <property type="entry name" value="FAD/NAD(P)-binding domain"/>
    <property type="match status" value="1"/>
</dbReference>
<reference evidence="8 9" key="1">
    <citation type="submission" date="2016-04" db="EMBL/GenBank/DDBJ databases">
        <title>Draft genome sequence of Aeribacillus pallidus 8m3 from petroleum reservoir.</title>
        <authorList>
            <person name="Poltaraus A.B."/>
            <person name="Nazina T.N."/>
            <person name="Tourova T.P."/>
            <person name="Malakho S.M."/>
            <person name="Korshunova A.V."/>
            <person name="Sokolova D.S."/>
        </authorList>
    </citation>
    <scope>NUCLEOTIDE SEQUENCE [LARGE SCALE GENOMIC DNA]</scope>
    <source>
        <strain evidence="8 9">8m3</strain>
    </source>
</reference>
<dbReference type="GO" id="GO:0016705">
    <property type="term" value="F:oxidoreductase activity, acting on paired donors, with incorporation or reduction of molecular oxygen"/>
    <property type="evidence" value="ECO:0007669"/>
    <property type="project" value="UniProtKB-ARBA"/>
</dbReference>
<dbReference type="InterPro" id="IPR036922">
    <property type="entry name" value="Rieske_2Fe-2S_sf"/>
</dbReference>
<dbReference type="GO" id="GO:0005737">
    <property type="term" value="C:cytoplasm"/>
    <property type="evidence" value="ECO:0007669"/>
    <property type="project" value="TreeGrafter"/>
</dbReference>
<dbReference type="STRING" id="33936.AZI98_17575"/>
<dbReference type="InterPro" id="IPR036188">
    <property type="entry name" value="FAD/NAD-bd_sf"/>
</dbReference>
<feature type="domain" description="Rieske" evidence="7">
    <location>
        <begin position="425"/>
        <end position="510"/>
    </location>
</feature>
<dbReference type="InterPro" id="IPR006076">
    <property type="entry name" value="FAD-dep_OxRdtase"/>
</dbReference>
<dbReference type="PRINTS" id="PR00162">
    <property type="entry name" value="RIESKE"/>
</dbReference>
<keyword evidence="3" id="KW-0408">Iron</keyword>
<evidence type="ECO:0000256" key="4">
    <source>
        <dbReference type="ARBA" id="ARBA00023014"/>
    </source>
</evidence>
<dbReference type="Gene3D" id="3.30.9.10">
    <property type="entry name" value="D-Amino Acid Oxidase, subunit A, domain 2"/>
    <property type="match status" value="1"/>
</dbReference>
<dbReference type="EMBL" id="LWBR01000075">
    <property type="protein sequence ID" value="KZN94804.1"/>
    <property type="molecule type" value="Genomic_DNA"/>
</dbReference>
<evidence type="ECO:0000259" key="7">
    <source>
        <dbReference type="PROSITE" id="PS51296"/>
    </source>
</evidence>
<dbReference type="AlphaFoldDB" id="A0A165WAD4"/>
<protein>
    <submittedName>
        <fullName evidence="8">(2Fe-2S)-binding protein</fullName>
    </submittedName>
</protein>
<keyword evidence="1" id="KW-0001">2Fe-2S</keyword>
<dbReference type="SUPFAM" id="SSF51971">
    <property type="entry name" value="Nucleotide-binding domain"/>
    <property type="match status" value="1"/>
</dbReference>
<name>A0A165WAD4_9BACI</name>
<comment type="caution">
    <text evidence="8">The sequence shown here is derived from an EMBL/GenBank/DDBJ whole genome shotgun (WGS) entry which is preliminary data.</text>
</comment>
<dbReference type="GO" id="GO:0046872">
    <property type="term" value="F:metal ion binding"/>
    <property type="evidence" value="ECO:0007669"/>
    <property type="project" value="UniProtKB-KW"/>
</dbReference>
<keyword evidence="6" id="KW-0175">Coiled coil</keyword>
<sequence>MKEAVSKNELPKLSKPFWPDSVQLPSFNKLDKDIFVDVAIVGGGIAGITSAYLLAKEGIKTALIESDRILNGTTGHTTAKVTAQHGLIYDEFIQHFGESNAKLYYEAASDAMEFIKQTIQEHNIECDWKEEDAYVYTNSEQYIKKIENEYKAYEKLGIQGELVENIPVPVQAKTAVVMKNQAQFHPLKYLQKLVENASEKGIDIYENTTAVDIKHGPHPKILTKDGYHILCNFVFICSHFPFYDAAFYFSRMYAERSYIIAVKTKTEYPGGMYISAENPVRSLRSVTINGEKLVLIAGENHKTGQGIPMIQHYESLQAFGDQAFGIQKIPYRWSTQDLTTLDKIPYIGHINEQKANILFATGFRKWGMTNGTAAARLLVDIIKGKENRYRELFTPARFQADPSVKQFISTNTDVAKHLIEGKLEFALRKPEDLAPDEGAVVSYNGKRAGAYKDENGSLHIVDTTCTHLGCELEWNSGEKTWDCPCHGSRFSIDGDVVEGPALKSIKKLKG</sequence>
<keyword evidence="5" id="KW-1015">Disulfide bond</keyword>
<gene>
    <name evidence="8" type="ORF">AZI98_17575</name>
</gene>
<dbReference type="GO" id="GO:0004497">
    <property type="term" value="F:monooxygenase activity"/>
    <property type="evidence" value="ECO:0007669"/>
    <property type="project" value="UniProtKB-ARBA"/>
</dbReference>
<evidence type="ECO:0000256" key="5">
    <source>
        <dbReference type="ARBA" id="ARBA00023157"/>
    </source>
</evidence>
<dbReference type="GO" id="GO:0016020">
    <property type="term" value="C:membrane"/>
    <property type="evidence" value="ECO:0007669"/>
    <property type="project" value="InterPro"/>
</dbReference>
<accession>A0A165WAD4</accession>
<dbReference type="InterPro" id="IPR017941">
    <property type="entry name" value="Rieske_2Fe-2S"/>
</dbReference>
<dbReference type="Pfam" id="PF01266">
    <property type="entry name" value="DAO"/>
    <property type="match status" value="1"/>
</dbReference>
<dbReference type="PANTHER" id="PTHR13847">
    <property type="entry name" value="SARCOSINE DEHYDROGENASE-RELATED"/>
    <property type="match status" value="1"/>
</dbReference>
<dbReference type="PANTHER" id="PTHR13847:SF274">
    <property type="entry name" value="RIESKE 2FE-2S IRON-SULFUR PROTEIN YHFW-RELATED"/>
    <property type="match status" value="1"/>
</dbReference>
<proteinExistence type="predicted"/>
<evidence type="ECO:0000313" key="9">
    <source>
        <dbReference type="Proteomes" id="UP000076476"/>
    </source>
</evidence>
<dbReference type="SUPFAM" id="SSF50022">
    <property type="entry name" value="ISP domain"/>
    <property type="match status" value="1"/>
</dbReference>
<feature type="coiled-coil region" evidence="6">
    <location>
        <begin position="105"/>
        <end position="156"/>
    </location>
</feature>
<dbReference type="InterPro" id="IPR038010">
    <property type="entry name" value="YhfW_C"/>
</dbReference>
<dbReference type="CDD" id="cd03477">
    <property type="entry name" value="Rieske_YhfW_C"/>
    <property type="match status" value="1"/>
</dbReference>
<dbReference type="RefSeq" id="WP_063389553.1">
    <property type="nucleotide sequence ID" value="NZ_LWBR01000075.1"/>
</dbReference>
<evidence type="ECO:0000256" key="2">
    <source>
        <dbReference type="ARBA" id="ARBA00022723"/>
    </source>
</evidence>
<dbReference type="PROSITE" id="PS51296">
    <property type="entry name" value="RIESKE"/>
    <property type="match status" value="1"/>
</dbReference>
<evidence type="ECO:0000256" key="6">
    <source>
        <dbReference type="SAM" id="Coils"/>
    </source>
</evidence>
<dbReference type="GO" id="GO:0051537">
    <property type="term" value="F:2 iron, 2 sulfur cluster binding"/>
    <property type="evidence" value="ECO:0007669"/>
    <property type="project" value="UniProtKB-KW"/>
</dbReference>
<keyword evidence="9" id="KW-1185">Reference proteome</keyword>
<keyword evidence="2" id="KW-0479">Metal-binding</keyword>